<dbReference type="AlphaFoldDB" id="A0A2U1EBX8"/>
<dbReference type="Proteomes" id="UP000245639">
    <property type="component" value="Unassembled WGS sequence"/>
</dbReference>
<dbReference type="EMBL" id="QEKW01000024">
    <property type="protein sequence ID" value="PVY97466.1"/>
    <property type="molecule type" value="Genomic_DNA"/>
</dbReference>
<dbReference type="OrthoDB" id="4326936at2"/>
<name>A0A2U1EBX8_9PSEU</name>
<evidence type="ECO:0000313" key="2">
    <source>
        <dbReference type="Proteomes" id="UP000245639"/>
    </source>
</evidence>
<gene>
    <name evidence="1" type="ORF">C8D89_1243</name>
</gene>
<organism evidence="1 2">
    <name type="scientific">Actinomycetospora cinnamomea</name>
    <dbReference type="NCBI Taxonomy" id="663609"/>
    <lineage>
        <taxon>Bacteria</taxon>
        <taxon>Bacillati</taxon>
        <taxon>Actinomycetota</taxon>
        <taxon>Actinomycetes</taxon>
        <taxon>Pseudonocardiales</taxon>
        <taxon>Pseudonocardiaceae</taxon>
        <taxon>Actinomycetospora</taxon>
    </lineage>
</organism>
<evidence type="ECO:0008006" key="3">
    <source>
        <dbReference type="Google" id="ProtNLM"/>
    </source>
</evidence>
<dbReference type="RefSeq" id="WP_116711052.1">
    <property type="nucleotide sequence ID" value="NZ_QEKW01000024.1"/>
</dbReference>
<accession>A0A2U1EBX8</accession>
<proteinExistence type="predicted"/>
<sequence>MSTLSATVDLPVTAYTVRDARALTLALVAAWDSGVSREDLALLIDDLTADVVDHASAEASLVLELSLADELLRVGLVDGSAVRPVADDVTRLGGHWALAHRWGDEPYQNGHRVWFELLPPLPGPEAGGVVAGPADMAVFAAALTAAVGTIDGVVAEPAGVAPESGTT</sequence>
<protein>
    <recommendedName>
        <fullName evidence="3">Anti-sigma regulatory factor (Ser/Thr protein kinase)</fullName>
    </recommendedName>
</protein>
<comment type="caution">
    <text evidence="1">The sequence shown here is derived from an EMBL/GenBank/DDBJ whole genome shotgun (WGS) entry which is preliminary data.</text>
</comment>
<reference evidence="1 2" key="1">
    <citation type="submission" date="2018-04" db="EMBL/GenBank/DDBJ databases">
        <title>Genomic Encyclopedia of Type Strains, Phase IV (KMG-IV): sequencing the most valuable type-strain genomes for metagenomic binning, comparative biology and taxonomic classification.</title>
        <authorList>
            <person name="Goeker M."/>
        </authorList>
    </citation>
    <scope>NUCLEOTIDE SEQUENCE [LARGE SCALE GENOMIC DNA]</scope>
    <source>
        <strain evidence="1 2">DSM 45771</strain>
    </source>
</reference>
<evidence type="ECO:0000313" key="1">
    <source>
        <dbReference type="EMBL" id="PVY97466.1"/>
    </source>
</evidence>
<keyword evidence="2" id="KW-1185">Reference proteome</keyword>